<dbReference type="AlphaFoldDB" id="N1QSC7"/>
<evidence type="ECO:0000256" key="2">
    <source>
        <dbReference type="ARBA" id="ARBA00010846"/>
    </source>
</evidence>
<comment type="similarity">
    <text evidence="2">Belongs to the Tdpoz family.</text>
</comment>
<accession>N1QSC7</accession>
<dbReference type="PANTHER" id="PTHR26379">
    <property type="entry name" value="BTB/POZ AND MATH DOMAIN-CONTAINING PROTEIN 1"/>
    <property type="match status" value="1"/>
</dbReference>
<dbReference type="Pfam" id="PF24570">
    <property type="entry name" value="BACK_BPM_SPOP"/>
    <property type="match status" value="1"/>
</dbReference>
<dbReference type="Pfam" id="PF00651">
    <property type="entry name" value="BTB"/>
    <property type="match status" value="1"/>
</dbReference>
<dbReference type="InterPro" id="IPR011333">
    <property type="entry name" value="SKP1/BTB/POZ_sf"/>
</dbReference>
<name>N1QSC7_AEGTA</name>
<evidence type="ECO:0000256" key="1">
    <source>
        <dbReference type="ARBA" id="ARBA00004906"/>
    </source>
</evidence>
<dbReference type="Gene3D" id="6.10.250.3030">
    <property type="match status" value="1"/>
</dbReference>
<protein>
    <submittedName>
        <fullName evidence="3">Speckle-type POZ protein-like protein</fullName>
    </submittedName>
</protein>
<dbReference type="SMART" id="SM00225">
    <property type="entry name" value="BTB"/>
    <property type="match status" value="1"/>
</dbReference>
<reference evidence="3" key="1">
    <citation type="submission" date="2015-06" db="UniProtKB">
        <authorList>
            <consortium name="EnsemblPlants"/>
        </authorList>
    </citation>
    <scope>IDENTIFICATION</scope>
</reference>
<organism evidence="3">
    <name type="scientific">Aegilops tauschii</name>
    <name type="common">Tausch's goatgrass</name>
    <name type="synonym">Aegilops squarrosa</name>
    <dbReference type="NCBI Taxonomy" id="37682"/>
    <lineage>
        <taxon>Eukaryota</taxon>
        <taxon>Viridiplantae</taxon>
        <taxon>Streptophyta</taxon>
        <taxon>Embryophyta</taxon>
        <taxon>Tracheophyta</taxon>
        <taxon>Spermatophyta</taxon>
        <taxon>Magnoliopsida</taxon>
        <taxon>Liliopsida</taxon>
        <taxon>Poales</taxon>
        <taxon>Poaceae</taxon>
        <taxon>BOP clade</taxon>
        <taxon>Pooideae</taxon>
        <taxon>Triticodae</taxon>
        <taxon>Triticeae</taxon>
        <taxon>Triticinae</taxon>
        <taxon>Aegilops</taxon>
    </lineage>
</organism>
<dbReference type="InterPro" id="IPR056423">
    <property type="entry name" value="BACK_BPM_SPOP"/>
</dbReference>
<dbReference type="CDD" id="cd18280">
    <property type="entry name" value="BTB_POZ_BPM_plant"/>
    <property type="match status" value="1"/>
</dbReference>
<dbReference type="CDD" id="cd00121">
    <property type="entry name" value="MATH"/>
    <property type="match status" value="1"/>
</dbReference>
<dbReference type="SUPFAM" id="SSF49599">
    <property type="entry name" value="TRAF domain-like"/>
    <property type="match status" value="1"/>
</dbReference>
<dbReference type="EnsemblPlants" id="EMT02647">
    <property type="protein sequence ID" value="EMT02647"/>
    <property type="gene ID" value="F775_19486"/>
</dbReference>
<proteinExistence type="inferred from homology"/>
<dbReference type="PROSITE" id="PS50097">
    <property type="entry name" value="BTB"/>
    <property type="match status" value="1"/>
</dbReference>
<dbReference type="InterPro" id="IPR002083">
    <property type="entry name" value="MATH/TRAF_dom"/>
</dbReference>
<dbReference type="SUPFAM" id="SSF54695">
    <property type="entry name" value="POZ domain"/>
    <property type="match status" value="1"/>
</dbReference>
<dbReference type="Gene3D" id="3.30.710.10">
    <property type="entry name" value="Potassium Channel Kv1.1, Chain A"/>
    <property type="match status" value="1"/>
</dbReference>
<dbReference type="GO" id="GO:0016567">
    <property type="term" value="P:protein ubiquitination"/>
    <property type="evidence" value="ECO:0007669"/>
    <property type="project" value="InterPro"/>
</dbReference>
<dbReference type="InterPro" id="IPR008974">
    <property type="entry name" value="TRAF-like"/>
</dbReference>
<comment type="pathway">
    <text evidence="1">Protein modification; protein ubiquitination.</text>
</comment>
<dbReference type="PANTHER" id="PTHR26379:SF511">
    <property type="entry name" value="OS02G0311150 PROTEIN"/>
    <property type="match status" value="1"/>
</dbReference>
<evidence type="ECO:0000313" key="3">
    <source>
        <dbReference type="EnsemblPlants" id="EMT02647"/>
    </source>
</evidence>
<dbReference type="PROSITE" id="PS50144">
    <property type="entry name" value="MATH"/>
    <property type="match status" value="1"/>
</dbReference>
<dbReference type="Gene3D" id="2.60.210.10">
    <property type="entry name" value="Apoptosis, Tumor Necrosis Factor Receptor Associated Protein 2, Chain A"/>
    <property type="match status" value="1"/>
</dbReference>
<dbReference type="Pfam" id="PF22486">
    <property type="entry name" value="MATH_2"/>
    <property type="match status" value="1"/>
</dbReference>
<sequence>MGERGIVKSAIVVAEERRTHVIKIDAYSKELLQTGEFATSIPFVVGDHVWVVKYYPNGNGVPGYISVYLVLESADAKDVKAKFTFSLLDKGGEPVPSYTKTITEHIFPSKGSDWGFTSFILQKDLEGSVHLRGDSFRIRCDVTVVKKIRSKETHANQFVVVPPSNLHQQLRSLLESKDGADVAFRVDGEIFSAHRSMLAARSPVFRAELFGAMRAEAADPIEIDDIEADVFKSLLHFIYTDSLPESTNEDATLDDVVTASHLLVAADRYDIERLKLICEEKLCNHIDTKMVATSLALAEQHNCHGLKEACFEFLASASNWRQ</sequence>
<dbReference type="InterPro" id="IPR045005">
    <property type="entry name" value="BPM1-6"/>
</dbReference>
<dbReference type="InterPro" id="IPR000210">
    <property type="entry name" value="BTB/POZ_dom"/>
</dbReference>
<dbReference type="SMART" id="SM00061">
    <property type="entry name" value="MATH"/>
    <property type="match status" value="1"/>
</dbReference>